<reference evidence="4 5" key="1">
    <citation type="submission" date="2014-03" db="EMBL/GenBank/DDBJ databases">
        <title>Bradyrhizobium valentinum sp. nov., isolated from effective nodules of Lupinus mariae-josephae, a lupine endemic of basic-lime soils in Eastern Spain.</title>
        <authorList>
            <person name="Duran D."/>
            <person name="Rey L."/>
            <person name="Navarro A."/>
            <person name="Busquets A."/>
            <person name="Imperial J."/>
            <person name="Ruiz-Argueso T."/>
        </authorList>
    </citation>
    <scope>NUCLEOTIDE SEQUENCE [LARGE SCALE GENOMIC DNA]</scope>
    <source>
        <strain evidence="4 5">PAC68</strain>
    </source>
</reference>
<dbReference type="GO" id="GO:0005576">
    <property type="term" value="C:extracellular region"/>
    <property type="evidence" value="ECO:0007669"/>
    <property type="project" value="UniProtKB-SubCell"/>
</dbReference>
<dbReference type="RefSeq" id="WP_057836788.1">
    <property type="nucleotide sequence ID" value="NZ_LLXZ01000115.1"/>
</dbReference>
<feature type="domain" description="CHRD" evidence="3">
    <location>
        <begin position="3"/>
        <end position="159"/>
    </location>
</feature>
<dbReference type="InterPro" id="IPR001343">
    <property type="entry name" value="Hemolysn_Ca-bd"/>
</dbReference>
<dbReference type="STRING" id="280332.CQ12_33385"/>
<dbReference type="SUPFAM" id="SSF51120">
    <property type="entry name" value="beta-Roll"/>
    <property type="match status" value="1"/>
</dbReference>
<protein>
    <recommendedName>
        <fullName evidence="3">CHRD domain-containing protein</fullName>
    </recommendedName>
</protein>
<evidence type="ECO:0000313" key="4">
    <source>
        <dbReference type="EMBL" id="KRR06350.1"/>
    </source>
</evidence>
<dbReference type="InterPro" id="IPR018511">
    <property type="entry name" value="Hemolysin-typ_Ca-bd_CS"/>
</dbReference>
<evidence type="ECO:0000259" key="3">
    <source>
        <dbReference type="SMART" id="SM00754"/>
    </source>
</evidence>
<gene>
    <name evidence="4" type="ORF">CQ12_33385</name>
</gene>
<dbReference type="OrthoDB" id="9809583at2"/>
<dbReference type="Pfam" id="PF00353">
    <property type="entry name" value="HemolysinCabind"/>
    <property type="match status" value="4"/>
</dbReference>
<dbReference type="PRINTS" id="PR00313">
    <property type="entry name" value="CABNDNGRPT"/>
</dbReference>
<dbReference type="PANTHER" id="PTHR38340">
    <property type="entry name" value="S-LAYER PROTEIN"/>
    <property type="match status" value="1"/>
</dbReference>
<dbReference type="PANTHER" id="PTHR38340:SF1">
    <property type="entry name" value="S-LAYER PROTEIN"/>
    <property type="match status" value="1"/>
</dbReference>
<dbReference type="EMBL" id="LLXZ01000115">
    <property type="protein sequence ID" value="KRR06350.1"/>
    <property type="molecule type" value="Genomic_DNA"/>
</dbReference>
<dbReference type="InterPro" id="IPR011049">
    <property type="entry name" value="Serralysin-like_metalloprot_C"/>
</dbReference>
<dbReference type="InterPro" id="IPR050557">
    <property type="entry name" value="RTX_toxin/Mannuronan_C5-epim"/>
</dbReference>
<proteinExistence type="predicted"/>
<name>A0A0R3LGM1_9BRAD</name>
<organism evidence="4 5">
    <name type="scientific">Bradyrhizobium jicamae</name>
    <dbReference type="NCBI Taxonomy" id="280332"/>
    <lineage>
        <taxon>Bacteria</taxon>
        <taxon>Pseudomonadati</taxon>
        <taxon>Pseudomonadota</taxon>
        <taxon>Alphaproteobacteria</taxon>
        <taxon>Hyphomicrobiales</taxon>
        <taxon>Nitrobacteraceae</taxon>
        <taxon>Bradyrhizobium</taxon>
    </lineage>
</organism>
<evidence type="ECO:0000256" key="1">
    <source>
        <dbReference type="ARBA" id="ARBA00004613"/>
    </source>
</evidence>
<dbReference type="SMART" id="SM00754">
    <property type="entry name" value="CHRD"/>
    <property type="match status" value="1"/>
</dbReference>
<dbReference type="Pfam" id="PF07452">
    <property type="entry name" value="CHRD"/>
    <property type="match status" value="1"/>
</dbReference>
<dbReference type="GO" id="GO:0005509">
    <property type="term" value="F:calcium ion binding"/>
    <property type="evidence" value="ECO:0007669"/>
    <property type="project" value="InterPro"/>
</dbReference>
<dbReference type="AlphaFoldDB" id="A0A0R3LGM1"/>
<accession>A0A0R3LGM1</accession>
<sequence length="412" mass="42069">MSTAFRVVLEGTQEVPPNNSTASGLGTVIFDSTEVAASYTFNIDGVDYGLITGGAAQTPSTDDDVTSTHFHNGVRGANGPVVFGQINPAQDADDLSIALNTDGSWTVSGRWETTDPANVSITNFAGALGSAQVGSEVPIYFNIHTNEFMGGEIRGQLIAIADDNDNVVVGTPGDDFLPGLGGNDIIRGLAGNDRLEGGDGDDIIRGGRGDDDINTGAGNDLVFGGRGNDTVGGMAGRDTVFGGAGDDFIAWNDPTGDVVFGDAGNDTLRGGDVAADTIFGGNGDDLIRAVANQQLANHAPDRLFGDRGNDTIFGGNAADTIEGGAGDDTLAGFGGADQFIFRETEGGDDTITDFDVTQDLVVLEGFGADFDPLDNLSAGASGTTLDLGGGNDVLFLGLLPNELNAANFLVTA</sequence>
<comment type="subcellular location">
    <subcellularLocation>
        <location evidence="1">Secreted</location>
    </subcellularLocation>
</comment>
<dbReference type="Gene3D" id="2.150.10.10">
    <property type="entry name" value="Serralysin-like metalloprotease, C-terminal"/>
    <property type="match status" value="3"/>
</dbReference>
<keyword evidence="2" id="KW-0964">Secreted</keyword>
<dbReference type="PROSITE" id="PS00330">
    <property type="entry name" value="HEMOLYSIN_CALCIUM"/>
    <property type="match status" value="1"/>
</dbReference>
<dbReference type="Proteomes" id="UP000050863">
    <property type="component" value="Unassembled WGS sequence"/>
</dbReference>
<evidence type="ECO:0000256" key="2">
    <source>
        <dbReference type="ARBA" id="ARBA00022525"/>
    </source>
</evidence>
<evidence type="ECO:0000313" key="5">
    <source>
        <dbReference type="Proteomes" id="UP000050863"/>
    </source>
</evidence>
<comment type="caution">
    <text evidence="4">The sequence shown here is derived from an EMBL/GenBank/DDBJ whole genome shotgun (WGS) entry which is preliminary data.</text>
</comment>
<keyword evidence="5" id="KW-1185">Reference proteome</keyword>
<dbReference type="InterPro" id="IPR010895">
    <property type="entry name" value="CHRD"/>
</dbReference>